<keyword evidence="1" id="KW-0732">Signal</keyword>
<dbReference type="Proteomes" id="UP000001880">
    <property type="component" value="Chromosome"/>
</dbReference>
<dbReference type="Pfam" id="PF01476">
    <property type="entry name" value="LysM"/>
    <property type="match status" value="1"/>
</dbReference>
<keyword evidence="4" id="KW-1185">Reference proteome</keyword>
<evidence type="ECO:0000313" key="3">
    <source>
        <dbReference type="EMBL" id="ACY14640.1"/>
    </source>
</evidence>
<evidence type="ECO:0000259" key="2">
    <source>
        <dbReference type="Pfam" id="PF01476"/>
    </source>
</evidence>
<dbReference type="OrthoDB" id="4527292at2"/>
<protein>
    <submittedName>
        <fullName evidence="3">Peptidoglycan-binding lysin domain protein</fullName>
    </submittedName>
</protein>
<feature type="chain" id="PRO_5003011340" evidence="1">
    <location>
        <begin position="23"/>
        <end position="335"/>
    </location>
</feature>
<evidence type="ECO:0000313" key="4">
    <source>
        <dbReference type="Proteomes" id="UP000001880"/>
    </source>
</evidence>
<gene>
    <name evidence="3" type="ordered locus">Hoch_2095</name>
</gene>
<dbReference type="STRING" id="502025.Hoch_2095"/>
<evidence type="ECO:0000256" key="1">
    <source>
        <dbReference type="SAM" id="SignalP"/>
    </source>
</evidence>
<feature type="domain" description="LysM" evidence="2">
    <location>
        <begin position="160"/>
        <end position="207"/>
    </location>
</feature>
<dbReference type="CDD" id="cd00118">
    <property type="entry name" value="LysM"/>
    <property type="match status" value="1"/>
</dbReference>
<dbReference type="KEGG" id="hoh:Hoch_2095"/>
<dbReference type="eggNOG" id="COG1388">
    <property type="taxonomic scope" value="Bacteria"/>
</dbReference>
<reference evidence="3 4" key="1">
    <citation type="journal article" date="2010" name="Stand. Genomic Sci.">
        <title>Complete genome sequence of Haliangium ochraceum type strain (SMP-2).</title>
        <authorList>
            <consortium name="US DOE Joint Genome Institute (JGI-PGF)"/>
            <person name="Ivanova N."/>
            <person name="Daum C."/>
            <person name="Lang E."/>
            <person name="Abt B."/>
            <person name="Kopitz M."/>
            <person name="Saunders E."/>
            <person name="Lapidus A."/>
            <person name="Lucas S."/>
            <person name="Glavina Del Rio T."/>
            <person name="Nolan M."/>
            <person name="Tice H."/>
            <person name="Copeland A."/>
            <person name="Cheng J.F."/>
            <person name="Chen F."/>
            <person name="Bruce D."/>
            <person name="Goodwin L."/>
            <person name="Pitluck S."/>
            <person name="Mavromatis K."/>
            <person name="Pati A."/>
            <person name="Mikhailova N."/>
            <person name="Chen A."/>
            <person name="Palaniappan K."/>
            <person name="Land M."/>
            <person name="Hauser L."/>
            <person name="Chang Y.J."/>
            <person name="Jeffries C.D."/>
            <person name="Detter J.C."/>
            <person name="Brettin T."/>
            <person name="Rohde M."/>
            <person name="Goker M."/>
            <person name="Bristow J."/>
            <person name="Markowitz V."/>
            <person name="Eisen J.A."/>
            <person name="Hugenholtz P."/>
            <person name="Kyrpides N.C."/>
            <person name="Klenk H.P."/>
        </authorList>
    </citation>
    <scope>NUCLEOTIDE SEQUENCE [LARGE SCALE GENOMIC DNA]</scope>
    <source>
        <strain evidence="4">DSM 14365 / CIP 107738 / JCM 11303 / AJ 13395 / SMP-2</strain>
    </source>
</reference>
<proteinExistence type="predicted"/>
<dbReference type="RefSeq" id="WP_012827248.1">
    <property type="nucleotide sequence ID" value="NC_013440.1"/>
</dbReference>
<feature type="signal peptide" evidence="1">
    <location>
        <begin position="1"/>
        <end position="22"/>
    </location>
</feature>
<dbReference type="InterPro" id="IPR018392">
    <property type="entry name" value="LysM"/>
</dbReference>
<organism evidence="3 4">
    <name type="scientific">Haliangium ochraceum (strain DSM 14365 / JCM 11303 / SMP-2)</name>
    <dbReference type="NCBI Taxonomy" id="502025"/>
    <lineage>
        <taxon>Bacteria</taxon>
        <taxon>Pseudomonadati</taxon>
        <taxon>Myxococcota</taxon>
        <taxon>Polyangia</taxon>
        <taxon>Haliangiales</taxon>
        <taxon>Kofleriaceae</taxon>
        <taxon>Haliangium</taxon>
    </lineage>
</organism>
<dbReference type="HOGENOM" id="CLU_828374_0_0_7"/>
<accession>D0LGR8</accession>
<dbReference type="AlphaFoldDB" id="D0LGR8"/>
<sequence length="335" mass="36143">MNPHRIAALLGLLALLSTPAAAQPSPRADAAGRTQSPPAAHLVHRSKLGDTLALLAAEYYGSRRYAVFLAAENQLDPALQPLEAPLKPNLRLRIPVPRRVVTGAGETLAEVAAAHLGDARRARFLFEFNAEAPPEQRLALSASGPQTAGLIIELPLELHHRVQAGETLAMLARRYYGAANGNKVEFLRAYNFLGDEALAPDSELVVPIRRIAMQPSRVPPLDAASRARADKHEQMSERARAALTRARVAWYAGNYAAVRGALQPLELDYVAAAEAVEIGVLLAGAHVAFDERDKAVAVLAQVLPRAPETVLDPYQVSPKVRAAWQQARDALEAPR</sequence>
<name>D0LGR8_HALO1</name>
<dbReference type="EMBL" id="CP001804">
    <property type="protein sequence ID" value="ACY14640.1"/>
    <property type="molecule type" value="Genomic_DNA"/>
</dbReference>